<accession>A0AAW1U3B2</accession>
<comment type="caution">
    <text evidence="1">The sequence shown here is derived from an EMBL/GenBank/DDBJ whole genome shotgun (WGS) entry which is preliminary data.</text>
</comment>
<protein>
    <submittedName>
        <fullName evidence="1">Uncharacterized protein</fullName>
    </submittedName>
</protein>
<evidence type="ECO:0000313" key="2">
    <source>
        <dbReference type="Proteomes" id="UP001431783"/>
    </source>
</evidence>
<dbReference type="Proteomes" id="UP001431783">
    <property type="component" value="Unassembled WGS sequence"/>
</dbReference>
<evidence type="ECO:0000313" key="1">
    <source>
        <dbReference type="EMBL" id="KAK9875148.1"/>
    </source>
</evidence>
<feature type="non-terminal residue" evidence="1">
    <location>
        <position position="1"/>
    </location>
</feature>
<keyword evidence="2" id="KW-1185">Reference proteome</keyword>
<dbReference type="EMBL" id="JARQZJ010000032">
    <property type="protein sequence ID" value="KAK9875148.1"/>
    <property type="molecule type" value="Genomic_DNA"/>
</dbReference>
<name>A0AAW1U3B2_9CUCU</name>
<organism evidence="1 2">
    <name type="scientific">Henosepilachna vigintioctopunctata</name>
    <dbReference type="NCBI Taxonomy" id="420089"/>
    <lineage>
        <taxon>Eukaryota</taxon>
        <taxon>Metazoa</taxon>
        <taxon>Ecdysozoa</taxon>
        <taxon>Arthropoda</taxon>
        <taxon>Hexapoda</taxon>
        <taxon>Insecta</taxon>
        <taxon>Pterygota</taxon>
        <taxon>Neoptera</taxon>
        <taxon>Endopterygota</taxon>
        <taxon>Coleoptera</taxon>
        <taxon>Polyphaga</taxon>
        <taxon>Cucujiformia</taxon>
        <taxon>Coccinelloidea</taxon>
        <taxon>Coccinellidae</taxon>
        <taxon>Epilachninae</taxon>
        <taxon>Epilachnini</taxon>
        <taxon>Henosepilachna</taxon>
    </lineage>
</organism>
<reference evidence="1 2" key="1">
    <citation type="submission" date="2023-03" db="EMBL/GenBank/DDBJ databases">
        <title>Genome insight into feeding habits of ladybird beetles.</title>
        <authorList>
            <person name="Li H.-S."/>
            <person name="Huang Y.-H."/>
            <person name="Pang H."/>
        </authorList>
    </citation>
    <scope>NUCLEOTIDE SEQUENCE [LARGE SCALE GENOMIC DNA]</scope>
    <source>
        <strain evidence="1">SYSU_2023b</strain>
        <tissue evidence="1">Whole body</tissue>
    </source>
</reference>
<dbReference type="AlphaFoldDB" id="A0AAW1U3B2"/>
<gene>
    <name evidence="1" type="ORF">WA026_005939</name>
</gene>
<sequence>LRGTDAANRDNQQAVVHSKCISSLNQGRFDWFRISLADELAQTAGLTARTESVWFVYDYNQ</sequence>
<proteinExistence type="predicted"/>